<organism evidence="1 2">
    <name type="scientific">Sinanodonta woodiana</name>
    <name type="common">Chinese pond mussel</name>
    <name type="synonym">Anodonta woodiana</name>
    <dbReference type="NCBI Taxonomy" id="1069815"/>
    <lineage>
        <taxon>Eukaryota</taxon>
        <taxon>Metazoa</taxon>
        <taxon>Spiralia</taxon>
        <taxon>Lophotrochozoa</taxon>
        <taxon>Mollusca</taxon>
        <taxon>Bivalvia</taxon>
        <taxon>Autobranchia</taxon>
        <taxon>Heteroconchia</taxon>
        <taxon>Palaeoheterodonta</taxon>
        <taxon>Unionida</taxon>
        <taxon>Unionoidea</taxon>
        <taxon>Unionidae</taxon>
        <taxon>Unioninae</taxon>
        <taxon>Sinanodonta</taxon>
    </lineage>
</organism>
<protein>
    <submittedName>
        <fullName evidence="1">Uncharacterized protein</fullName>
    </submittedName>
</protein>
<evidence type="ECO:0000313" key="2">
    <source>
        <dbReference type="Proteomes" id="UP001634394"/>
    </source>
</evidence>
<keyword evidence="2" id="KW-1185">Reference proteome</keyword>
<dbReference type="EMBL" id="JBJQND010000013">
    <property type="protein sequence ID" value="KAL3858027.1"/>
    <property type="molecule type" value="Genomic_DNA"/>
</dbReference>
<evidence type="ECO:0000313" key="1">
    <source>
        <dbReference type="EMBL" id="KAL3858027.1"/>
    </source>
</evidence>
<gene>
    <name evidence="1" type="ORF">ACJMK2_012643</name>
</gene>
<name>A0ABD3V8W1_SINWO</name>
<proteinExistence type="predicted"/>
<dbReference type="Proteomes" id="UP001634394">
    <property type="component" value="Unassembled WGS sequence"/>
</dbReference>
<accession>A0ABD3V8W1</accession>
<reference evidence="1 2" key="1">
    <citation type="submission" date="2024-11" db="EMBL/GenBank/DDBJ databases">
        <title>Chromosome-level genome assembly of the freshwater bivalve Anodonta woodiana.</title>
        <authorList>
            <person name="Chen X."/>
        </authorList>
    </citation>
    <scope>NUCLEOTIDE SEQUENCE [LARGE SCALE GENOMIC DNA]</scope>
    <source>
        <strain evidence="1">MN2024</strain>
        <tissue evidence="1">Gills</tissue>
    </source>
</reference>
<dbReference type="AlphaFoldDB" id="A0ABD3V8W1"/>
<comment type="caution">
    <text evidence="1">The sequence shown here is derived from an EMBL/GenBank/DDBJ whole genome shotgun (WGS) entry which is preliminary data.</text>
</comment>
<sequence length="320" mass="36557">MISISSTKPEFSVNFPSPIPVSELALAKLRVYHSWPNIRSEAFGGQQPNNSLVFAWKNKEDGTPDWQIVSIPTGSYQIEQINAEFQRRIKSITGKESKIAISVHEPTLSSAIEIPTEGYVVEIYRSSIRSILGWPERPLLENRRFPTPEPKKSDYVTDKIAPRNPIKSYIEYEKSNFFIGTIDGEKLVILIDEDEITKNFTAMMNDLLLSLISIKSGTLTRDEFISVVEICNKIIDDAEIFHLKVIQAVLSITEPELRIEFAKKFNIRVEEIPTFKLPNYPITAMKRSLGDAIDEGFKKIHDKWVKKSKTTNTNKYFDVQ</sequence>